<reference evidence="3" key="1">
    <citation type="submission" date="2021-01" db="EMBL/GenBank/DDBJ databases">
        <title>Fulvivirga kasyanovii gen. nov., sp nov., a novel member of the phylum Bacteroidetes isolated from seawater in a mussel farm.</title>
        <authorList>
            <person name="Zhao L.-H."/>
            <person name="Wang Z.-J."/>
        </authorList>
    </citation>
    <scope>NUCLEOTIDE SEQUENCE</scope>
    <source>
        <strain evidence="3">2943</strain>
    </source>
</reference>
<proteinExistence type="predicted"/>
<sequence>MKKFRYFSLTALLFSSLIFACNEESVNPLRGGGDEEEDDPIVVPPPPPPSSNNVTPIDSLLIV</sequence>
<comment type="caution">
    <text evidence="3">The sequence shown here is derived from an EMBL/GenBank/DDBJ whole genome shotgun (WGS) entry which is preliminary data.</text>
</comment>
<organism evidence="3 4">
    <name type="scientific">Fulvivirga sediminis</name>
    <dbReference type="NCBI Taxonomy" id="2803949"/>
    <lineage>
        <taxon>Bacteria</taxon>
        <taxon>Pseudomonadati</taxon>
        <taxon>Bacteroidota</taxon>
        <taxon>Cytophagia</taxon>
        <taxon>Cytophagales</taxon>
        <taxon>Fulvivirgaceae</taxon>
        <taxon>Fulvivirga</taxon>
    </lineage>
</organism>
<dbReference type="Proteomes" id="UP000659388">
    <property type="component" value="Unassembled WGS sequence"/>
</dbReference>
<keyword evidence="4" id="KW-1185">Reference proteome</keyword>
<evidence type="ECO:0000313" key="3">
    <source>
        <dbReference type="EMBL" id="MBL3657376.1"/>
    </source>
</evidence>
<dbReference type="EMBL" id="JAESIY010000007">
    <property type="protein sequence ID" value="MBL3657376.1"/>
    <property type="molecule type" value="Genomic_DNA"/>
</dbReference>
<feature type="signal peptide" evidence="2">
    <location>
        <begin position="1"/>
        <end position="20"/>
    </location>
</feature>
<evidence type="ECO:0000256" key="2">
    <source>
        <dbReference type="SAM" id="SignalP"/>
    </source>
</evidence>
<gene>
    <name evidence="3" type="ORF">JL102_14610</name>
</gene>
<protein>
    <submittedName>
        <fullName evidence="3">Uncharacterized protein</fullName>
    </submittedName>
</protein>
<evidence type="ECO:0000256" key="1">
    <source>
        <dbReference type="SAM" id="MobiDB-lite"/>
    </source>
</evidence>
<dbReference type="AlphaFoldDB" id="A0A937F8X8"/>
<keyword evidence="2" id="KW-0732">Signal</keyword>
<feature type="region of interest" description="Disordered" evidence="1">
    <location>
        <begin position="27"/>
        <end position="63"/>
    </location>
</feature>
<accession>A0A937F8X8</accession>
<dbReference type="RefSeq" id="WP_202245152.1">
    <property type="nucleotide sequence ID" value="NZ_JAESIY010000007.1"/>
</dbReference>
<name>A0A937F8X8_9BACT</name>
<dbReference type="PROSITE" id="PS51257">
    <property type="entry name" value="PROKAR_LIPOPROTEIN"/>
    <property type="match status" value="1"/>
</dbReference>
<evidence type="ECO:0000313" key="4">
    <source>
        <dbReference type="Proteomes" id="UP000659388"/>
    </source>
</evidence>
<feature type="chain" id="PRO_5036897969" evidence="2">
    <location>
        <begin position="21"/>
        <end position="63"/>
    </location>
</feature>